<evidence type="ECO:0000256" key="1">
    <source>
        <dbReference type="SAM" id="MobiDB-lite"/>
    </source>
</evidence>
<evidence type="ECO:0000256" key="2">
    <source>
        <dbReference type="SAM" id="SignalP"/>
    </source>
</evidence>
<keyword evidence="2" id="KW-0732">Signal</keyword>
<accession>A0A023GAB5</accession>
<reference evidence="3" key="1">
    <citation type="submission" date="2014-03" db="EMBL/GenBank/DDBJ databases">
        <title>The sialotranscriptome of Amblyomma triste, Amblyomma parvum and Amblyomma cajennense ticks, uncovered by 454-based RNA-seq.</title>
        <authorList>
            <person name="Garcia G.R."/>
            <person name="Gardinassi L.G."/>
            <person name="Ribeiro J.M."/>
            <person name="Anatriello E."/>
            <person name="Ferreira B.R."/>
            <person name="Moreira H.N."/>
            <person name="Mafra C."/>
            <person name="Olegario M.M."/>
            <person name="Szabo P.J."/>
            <person name="Miranda-Santos I.K."/>
            <person name="Maruyama S.R."/>
        </authorList>
    </citation>
    <scope>NUCLEOTIDE SEQUENCE</scope>
    <source>
        <strain evidence="3">Mato Grasso do Sul</strain>
        <tissue evidence="3">Salivary glands</tissue>
    </source>
</reference>
<organism evidence="3">
    <name type="scientific">Amblyomma triste</name>
    <name type="common">Neotropical tick</name>
    <dbReference type="NCBI Taxonomy" id="251400"/>
    <lineage>
        <taxon>Eukaryota</taxon>
        <taxon>Metazoa</taxon>
        <taxon>Ecdysozoa</taxon>
        <taxon>Arthropoda</taxon>
        <taxon>Chelicerata</taxon>
        <taxon>Arachnida</taxon>
        <taxon>Acari</taxon>
        <taxon>Parasitiformes</taxon>
        <taxon>Ixodida</taxon>
        <taxon>Ixodoidea</taxon>
        <taxon>Ixodidae</taxon>
        <taxon>Amblyomminae</taxon>
        <taxon>Amblyomma</taxon>
    </lineage>
</organism>
<evidence type="ECO:0000313" key="3">
    <source>
        <dbReference type="EMBL" id="JAC31181.1"/>
    </source>
</evidence>
<dbReference type="AlphaFoldDB" id="A0A023GAB5"/>
<feature type="region of interest" description="Disordered" evidence="1">
    <location>
        <begin position="138"/>
        <end position="170"/>
    </location>
</feature>
<feature type="compositionally biased region" description="Basic and acidic residues" evidence="1">
    <location>
        <begin position="146"/>
        <end position="160"/>
    </location>
</feature>
<dbReference type="EMBL" id="GBBM01004237">
    <property type="protein sequence ID" value="JAC31181.1"/>
    <property type="molecule type" value="mRNA"/>
</dbReference>
<proteinExistence type="evidence at transcript level"/>
<feature type="chain" id="PRO_5001518460" evidence="2">
    <location>
        <begin position="21"/>
        <end position="267"/>
    </location>
</feature>
<protein>
    <submittedName>
        <fullName evidence="3">Putative lipocalin-3 1</fullName>
    </submittedName>
</protein>
<feature type="signal peptide" evidence="2">
    <location>
        <begin position="1"/>
        <end position="20"/>
    </location>
</feature>
<name>A0A023GAB5_AMBTT</name>
<sequence>MNLKQNVVFLATIMLVVVMGSDIPENPQPSEQESTIDIEKFLQTEGEERVMVVSFSISPNSLEPCKVDFYSNTTHEGTYFDRYYLTGDRNRNSRLRGRPPARAAVGRKGRESLMGVFTNLGKAQEPKQDTMKVYKYSAKPETGETSSRDNAKPKKQETSKGGKTLVNEPSPTDVETIEYQSRDDLCAVFSTSRRQTNNPQTLLELRVRASAIPTDNELPCLTGVQGYLQRTTSKFPQLPVLTTSGIRGCQQRCLSDHSCNPNAALVA</sequence>